<evidence type="ECO:0000313" key="1">
    <source>
        <dbReference type="EMBL" id="KAF0683829.1"/>
    </source>
</evidence>
<dbReference type="EMBL" id="VJMH01000606">
    <property type="protein sequence ID" value="KAF0715300.1"/>
    <property type="molecule type" value="Genomic_DNA"/>
</dbReference>
<sequence>MATATSILLSRDILRRVCQFQRGTCEDMRPFLTLPLLSTQIDDTPDYWEMRDSSPYHEIALVLDTIVPPWLAEYHMDRLGNLFDCLETVREPTLLWAALFGRLDVLVWVEGRYNLSACSGKLLVAGAGHLNVLSYLWSIGYRANVVDATKQSAILGASDCLTFLLTHIPPRWLDAHTIAAVSYQGHRQILELLAPQLVQNRTFLRLSIVAAAANSRLEIATWLHQILLGLHLNVEYYDSDVAEALWILSSTGRLDGLEWLLAVTVVAQVSHVEIESYCLGVAMRHQQDAVIQWLVTRIAPSSLVDTYLSGNDHCAVLDPFVDPTIPVAEKGLEYEALSWSTDKLRRVFEKFDDLSHAGPIRTDALKKCLYQVVSRGQLVSVPWIMSCLDRVVVNAVVVKALQLGMHQGGEPMLDFFHAQDMHLPAEIIDDELYSILRRASDKSVLPPWLDLLEDSLSKTDKVARWLVVERGGQVAVMGHLLARLAHGKKTILQFKTLFSVWRPLVNDEDRTQVFEKCLQRRKRSDYAALVDFLVLSDPYLFISLSTSRNLATVRRLHAIVAQTATMDTLRHVQSEALAQAAAAGRCGVVKFLVEKIGGQAKDVFRRTPGSSDGLRSNPALEIVGRAI</sequence>
<dbReference type="PANTHER" id="PTHR46586:SF3">
    <property type="entry name" value="ANKYRIN REPEAT-CONTAINING PROTEIN"/>
    <property type="match status" value="1"/>
</dbReference>
<dbReference type="EMBL" id="CAADRA010000606">
    <property type="protein sequence ID" value="VFT80634.1"/>
    <property type="molecule type" value="Genomic_DNA"/>
</dbReference>
<evidence type="ECO:0000313" key="5">
    <source>
        <dbReference type="EMBL" id="VFT80634.1"/>
    </source>
</evidence>
<evidence type="ECO:0000313" key="4">
    <source>
        <dbReference type="EMBL" id="VFT80616.1"/>
    </source>
</evidence>
<reference evidence="1" key="2">
    <citation type="submission" date="2019-06" db="EMBL/GenBank/DDBJ databases">
        <title>Genomics analysis of Aphanomyces spp. identifies a new class of oomycete effector associated with host adaptation.</title>
        <authorList>
            <person name="Gaulin E."/>
        </authorList>
    </citation>
    <scope>NUCLEOTIDE SEQUENCE</scope>
    <source>
        <strain evidence="1">CBS 578.67</strain>
    </source>
</reference>
<dbReference type="SUPFAM" id="SSF48403">
    <property type="entry name" value="Ankyrin repeat"/>
    <property type="match status" value="1"/>
</dbReference>
<accession>A0A485KC66</accession>
<proteinExistence type="predicted"/>
<dbReference type="Gene3D" id="1.25.40.20">
    <property type="entry name" value="Ankyrin repeat-containing domain"/>
    <property type="match status" value="1"/>
</dbReference>
<name>A0A485KC66_9STRA</name>
<evidence type="ECO:0000313" key="3">
    <source>
        <dbReference type="EMBL" id="KAF0715300.1"/>
    </source>
</evidence>
<dbReference type="EMBL" id="CAADRA010007388">
    <property type="protein sequence ID" value="VFU00787.1"/>
    <property type="molecule type" value="Genomic_DNA"/>
</dbReference>
<dbReference type="EMBL" id="CAADRA010000606">
    <property type="protein sequence ID" value="VFT80616.1"/>
    <property type="molecule type" value="Genomic_DNA"/>
</dbReference>
<evidence type="ECO:0000313" key="7">
    <source>
        <dbReference type="Proteomes" id="UP000332933"/>
    </source>
</evidence>
<dbReference type="Proteomes" id="UP000332933">
    <property type="component" value="Unassembled WGS sequence"/>
</dbReference>
<evidence type="ECO:0000313" key="2">
    <source>
        <dbReference type="EMBL" id="KAF0715282.1"/>
    </source>
</evidence>
<reference evidence="5 7" key="1">
    <citation type="submission" date="2019-03" db="EMBL/GenBank/DDBJ databases">
        <authorList>
            <person name="Gaulin E."/>
            <person name="Dumas B."/>
        </authorList>
    </citation>
    <scope>NUCLEOTIDE SEQUENCE [LARGE SCALE GENOMIC DNA]</scope>
    <source>
        <strain evidence="5">CBS 568.67</strain>
    </source>
</reference>
<evidence type="ECO:0000313" key="6">
    <source>
        <dbReference type="EMBL" id="VFU00787.1"/>
    </source>
</evidence>
<dbReference type="PANTHER" id="PTHR46586">
    <property type="entry name" value="ANKYRIN REPEAT-CONTAINING PROTEIN"/>
    <property type="match status" value="1"/>
</dbReference>
<keyword evidence="7" id="KW-1185">Reference proteome</keyword>
<dbReference type="InterPro" id="IPR036770">
    <property type="entry name" value="Ankyrin_rpt-contain_sf"/>
</dbReference>
<gene>
    <name evidence="5" type="primary">Aste57867_3468</name>
    <name evidence="6" type="synonym">Aste57867_24145</name>
    <name evidence="4" type="synonym">Aste57867_3450</name>
    <name evidence="2" type="ORF">As57867_003440</name>
    <name evidence="3" type="ORF">As57867_003458</name>
    <name evidence="1" type="ORF">As57867_024071</name>
    <name evidence="6" type="ORF">ASTE57867_24145</name>
    <name evidence="4" type="ORF">ASTE57867_3450</name>
    <name evidence="5" type="ORF">ASTE57867_3468</name>
</gene>
<dbReference type="InterPro" id="IPR052050">
    <property type="entry name" value="SecEffector_AnkRepeat"/>
</dbReference>
<dbReference type="AlphaFoldDB" id="A0A485KC66"/>
<dbReference type="EMBL" id="VJMH01000606">
    <property type="protein sequence ID" value="KAF0715282.1"/>
    <property type="molecule type" value="Genomic_DNA"/>
</dbReference>
<protein>
    <submittedName>
        <fullName evidence="6">Aste57867_24145 protein</fullName>
    </submittedName>
    <submittedName>
        <fullName evidence="4">Aste57867_3450 protein</fullName>
    </submittedName>
    <submittedName>
        <fullName evidence="5">Aste57867_3468 protein</fullName>
    </submittedName>
</protein>
<dbReference type="EMBL" id="VJMH01007362">
    <property type="protein sequence ID" value="KAF0683829.1"/>
    <property type="molecule type" value="Genomic_DNA"/>
</dbReference>
<organism evidence="5 7">
    <name type="scientific">Aphanomyces stellatus</name>
    <dbReference type="NCBI Taxonomy" id="120398"/>
    <lineage>
        <taxon>Eukaryota</taxon>
        <taxon>Sar</taxon>
        <taxon>Stramenopiles</taxon>
        <taxon>Oomycota</taxon>
        <taxon>Saprolegniomycetes</taxon>
        <taxon>Saprolegniales</taxon>
        <taxon>Verrucalvaceae</taxon>
        <taxon>Aphanomyces</taxon>
    </lineage>
</organism>